<feature type="region of interest" description="Disordered" evidence="1">
    <location>
        <begin position="35"/>
        <end position="66"/>
    </location>
</feature>
<comment type="caution">
    <text evidence="2">The sequence shown here is derived from an EMBL/GenBank/DDBJ whole genome shotgun (WGS) entry which is preliminary data.</text>
</comment>
<name>A0ABP8Y7L3_9ACTN</name>
<organism evidence="2 3">
    <name type="scientific">Nocardioides endophyticus</name>
    <dbReference type="NCBI Taxonomy" id="1353775"/>
    <lineage>
        <taxon>Bacteria</taxon>
        <taxon>Bacillati</taxon>
        <taxon>Actinomycetota</taxon>
        <taxon>Actinomycetes</taxon>
        <taxon>Propionibacteriales</taxon>
        <taxon>Nocardioidaceae</taxon>
        <taxon>Nocardioides</taxon>
    </lineage>
</organism>
<gene>
    <name evidence="2" type="ORF">GCM10023350_01680</name>
</gene>
<evidence type="ECO:0000313" key="3">
    <source>
        <dbReference type="Proteomes" id="UP001499882"/>
    </source>
</evidence>
<feature type="compositionally biased region" description="Basic and acidic residues" evidence="1">
    <location>
        <begin position="56"/>
        <end position="66"/>
    </location>
</feature>
<protein>
    <submittedName>
        <fullName evidence="2">Uncharacterized protein</fullName>
    </submittedName>
</protein>
<accession>A0ABP8Y7L3</accession>
<evidence type="ECO:0000256" key="1">
    <source>
        <dbReference type="SAM" id="MobiDB-lite"/>
    </source>
</evidence>
<reference evidence="3" key="1">
    <citation type="journal article" date="2019" name="Int. J. Syst. Evol. Microbiol.">
        <title>The Global Catalogue of Microorganisms (GCM) 10K type strain sequencing project: providing services to taxonomists for standard genome sequencing and annotation.</title>
        <authorList>
            <consortium name="The Broad Institute Genomics Platform"/>
            <consortium name="The Broad Institute Genome Sequencing Center for Infectious Disease"/>
            <person name="Wu L."/>
            <person name="Ma J."/>
        </authorList>
    </citation>
    <scope>NUCLEOTIDE SEQUENCE [LARGE SCALE GENOMIC DNA]</scope>
    <source>
        <strain evidence="3">JCM 18532</strain>
    </source>
</reference>
<proteinExistence type="predicted"/>
<dbReference type="EMBL" id="BAABKN010000003">
    <property type="protein sequence ID" value="GAA4723145.1"/>
    <property type="molecule type" value="Genomic_DNA"/>
</dbReference>
<sequence length="66" mass="6878">MAAGPVVRQRAFAVSSRSAPVRRLAQALTVESERDDANAVAPEATGARAATAMPTERAREIGMPEG</sequence>
<dbReference type="Proteomes" id="UP001499882">
    <property type="component" value="Unassembled WGS sequence"/>
</dbReference>
<feature type="compositionally biased region" description="Low complexity" evidence="1">
    <location>
        <begin position="39"/>
        <end position="52"/>
    </location>
</feature>
<keyword evidence="3" id="KW-1185">Reference proteome</keyword>
<evidence type="ECO:0000313" key="2">
    <source>
        <dbReference type="EMBL" id="GAA4723145.1"/>
    </source>
</evidence>